<dbReference type="SUPFAM" id="SSF57959">
    <property type="entry name" value="Leucine zipper domain"/>
    <property type="match status" value="1"/>
</dbReference>
<evidence type="ECO:0000256" key="7">
    <source>
        <dbReference type="SAM" id="Coils"/>
    </source>
</evidence>
<name>A0A4V1M523_TREME</name>
<feature type="compositionally biased region" description="Low complexity" evidence="8">
    <location>
        <begin position="82"/>
        <end position="97"/>
    </location>
</feature>
<keyword evidence="6" id="KW-0539">Nucleus</keyword>
<evidence type="ECO:0000313" key="11">
    <source>
        <dbReference type="Proteomes" id="UP000289152"/>
    </source>
</evidence>
<evidence type="ECO:0000256" key="6">
    <source>
        <dbReference type="ARBA" id="ARBA00023242"/>
    </source>
</evidence>
<reference evidence="10 11" key="1">
    <citation type="submission" date="2016-06" db="EMBL/GenBank/DDBJ databases">
        <title>Evolution of pathogenesis and genome organization in the Tremellales.</title>
        <authorList>
            <person name="Cuomo C."/>
            <person name="Litvintseva A."/>
            <person name="Heitman J."/>
            <person name="Chen Y."/>
            <person name="Sun S."/>
            <person name="Springer D."/>
            <person name="Dromer F."/>
            <person name="Young S."/>
            <person name="Zeng Q."/>
            <person name="Chapman S."/>
            <person name="Gujja S."/>
            <person name="Saif S."/>
            <person name="Birren B."/>
        </authorList>
    </citation>
    <scope>NUCLEOTIDE SEQUENCE [LARGE SCALE GENOMIC DNA]</scope>
    <source>
        <strain evidence="10 11">ATCC 28783</strain>
    </source>
</reference>
<evidence type="ECO:0000256" key="4">
    <source>
        <dbReference type="ARBA" id="ARBA00023125"/>
    </source>
</evidence>
<dbReference type="EMBL" id="SDIL01000002">
    <property type="protein sequence ID" value="RXK42367.1"/>
    <property type="molecule type" value="Genomic_DNA"/>
</dbReference>
<dbReference type="Proteomes" id="UP000289152">
    <property type="component" value="Unassembled WGS sequence"/>
</dbReference>
<dbReference type="SMART" id="SM00338">
    <property type="entry name" value="BRLZ"/>
    <property type="match status" value="1"/>
</dbReference>
<feature type="compositionally biased region" description="Polar residues" evidence="8">
    <location>
        <begin position="233"/>
        <end position="243"/>
    </location>
</feature>
<proteinExistence type="inferred from homology"/>
<feature type="coiled-coil region" evidence="7">
    <location>
        <begin position="298"/>
        <end position="332"/>
    </location>
</feature>
<sequence length="357" mass="39118">MDQNWQSQSVYNNYNYQSYDTSAPRGEQGRQSISSPTDTTSPSDQPHHHQSQQQQQQLPAAHHRRTSQQPSSDFTQPPPHTSSSGQSHQQSQSQSSSMNLPPFSSTFYSQYHSPSNPTHSPNLPPQHGMYPPVPMGPPPSSSSSYSSYPLSMQTSLATHPRAPPMHSYGEPSRAPFTTSPGVHHISPLSPTMHLGPPGLPSSRSASTPSFPPPGSGKVAVSGLQNPDPGPSSGRRSGTAMSNDESWDEGDYDIRGEDGGDQPWGMPQDQYKALNPTAKKQVRNRIGARRFRAKRKDYVAALERQASQAREQLNRCHSQIQAYRDEINTLRARLGADPLPEIDLSQANALGLRRSPQS</sequence>
<feature type="compositionally biased region" description="Pro residues" evidence="8">
    <location>
        <begin position="131"/>
        <end position="140"/>
    </location>
</feature>
<dbReference type="InterPro" id="IPR004827">
    <property type="entry name" value="bZIP"/>
</dbReference>
<evidence type="ECO:0000256" key="5">
    <source>
        <dbReference type="ARBA" id="ARBA00023163"/>
    </source>
</evidence>
<keyword evidence="11" id="KW-1185">Reference proteome</keyword>
<organism evidence="10 11">
    <name type="scientific">Tremella mesenterica</name>
    <name type="common">Jelly fungus</name>
    <dbReference type="NCBI Taxonomy" id="5217"/>
    <lineage>
        <taxon>Eukaryota</taxon>
        <taxon>Fungi</taxon>
        <taxon>Dikarya</taxon>
        <taxon>Basidiomycota</taxon>
        <taxon>Agaricomycotina</taxon>
        <taxon>Tremellomycetes</taxon>
        <taxon>Tremellales</taxon>
        <taxon>Tremellaceae</taxon>
        <taxon>Tremella</taxon>
    </lineage>
</organism>
<dbReference type="InParanoid" id="A0A4V1M523"/>
<protein>
    <recommendedName>
        <fullName evidence="9">BZIP domain-containing protein</fullName>
    </recommendedName>
</protein>
<gene>
    <name evidence="10" type="ORF">M231_00357</name>
</gene>
<dbReference type="PROSITE" id="PS50217">
    <property type="entry name" value="BZIP"/>
    <property type="match status" value="1"/>
</dbReference>
<dbReference type="CDD" id="cd14810">
    <property type="entry name" value="bZIP_u1"/>
    <property type="match status" value="1"/>
</dbReference>
<keyword evidence="5" id="KW-0804">Transcription</keyword>
<evidence type="ECO:0000256" key="8">
    <source>
        <dbReference type="SAM" id="MobiDB-lite"/>
    </source>
</evidence>
<dbReference type="PANTHER" id="PTHR47416:SF8">
    <property type="entry name" value="BASIC-LEUCINE ZIPPER TRANSCRIPTION FACTOR E-RELATED"/>
    <property type="match status" value="1"/>
</dbReference>
<keyword evidence="4" id="KW-0238">DNA-binding</keyword>
<accession>A0A4V1M523</accession>
<evidence type="ECO:0000259" key="9">
    <source>
        <dbReference type="PROSITE" id="PS50217"/>
    </source>
</evidence>
<keyword evidence="3" id="KW-0805">Transcription regulation</keyword>
<dbReference type="GO" id="GO:0003677">
    <property type="term" value="F:DNA binding"/>
    <property type="evidence" value="ECO:0007669"/>
    <property type="project" value="UniProtKB-KW"/>
</dbReference>
<dbReference type="Gene3D" id="1.20.5.170">
    <property type="match status" value="1"/>
</dbReference>
<dbReference type="GO" id="GO:0003700">
    <property type="term" value="F:DNA-binding transcription factor activity"/>
    <property type="evidence" value="ECO:0007669"/>
    <property type="project" value="InterPro"/>
</dbReference>
<evidence type="ECO:0000256" key="3">
    <source>
        <dbReference type="ARBA" id="ARBA00023015"/>
    </source>
</evidence>
<feature type="compositionally biased region" description="Polar residues" evidence="8">
    <location>
        <begin position="98"/>
        <end position="121"/>
    </location>
</feature>
<comment type="similarity">
    <text evidence="2">Belongs to the bZIP family.</text>
</comment>
<evidence type="ECO:0000313" key="10">
    <source>
        <dbReference type="EMBL" id="RXK42367.1"/>
    </source>
</evidence>
<keyword evidence="7" id="KW-0175">Coiled coil</keyword>
<comment type="subcellular location">
    <subcellularLocation>
        <location evidence="1">Nucleus</location>
    </subcellularLocation>
</comment>
<dbReference type="VEuPathDB" id="FungiDB:TREMEDRAFT_63494"/>
<feature type="compositionally biased region" description="Low complexity" evidence="8">
    <location>
        <begin position="141"/>
        <end position="152"/>
    </location>
</feature>
<evidence type="ECO:0000256" key="1">
    <source>
        <dbReference type="ARBA" id="ARBA00004123"/>
    </source>
</evidence>
<feature type="region of interest" description="Disordered" evidence="8">
    <location>
        <begin position="16"/>
        <end position="268"/>
    </location>
</feature>
<dbReference type="PANTHER" id="PTHR47416">
    <property type="entry name" value="BASIC-LEUCINE ZIPPER TRANSCRIPTION FACTOR F-RELATED"/>
    <property type="match status" value="1"/>
</dbReference>
<comment type="caution">
    <text evidence="10">The sequence shown here is derived from an EMBL/GenBank/DDBJ whole genome shotgun (WGS) entry which is preliminary data.</text>
</comment>
<dbReference type="OrthoDB" id="5571888at2759"/>
<feature type="domain" description="BZIP" evidence="9">
    <location>
        <begin position="278"/>
        <end position="333"/>
    </location>
</feature>
<dbReference type="GO" id="GO:0005634">
    <property type="term" value="C:nucleus"/>
    <property type="evidence" value="ECO:0007669"/>
    <property type="project" value="UniProtKB-SubCell"/>
</dbReference>
<feature type="compositionally biased region" description="Low complexity" evidence="8">
    <location>
        <begin position="31"/>
        <end position="44"/>
    </location>
</feature>
<evidence type="ECO:0000256" key="2">
    <source>
        <dbReference type="ARBA" id="ARBA00007163"/>
    </source>
</evidence>
<dbReference type="AlphaFoldDB" id="A0A4V1M523"/>
<dbReference type="InterPro" id="IPR046347">
    <property type="entry name" value="bZIP_sf"/>
</dbReference>